<evidence type="ECO:0000256" key="1">
    <source>
        <dbReference type="ARBA" id="ARBA00006484"/>
    </source>
</evidence>
<proteinExistence type="inferred from homology"/>
<dbReference type="EMBL" id="QJKK01000002">
    <property type="protein sequence ID" value="RAL26370.1"/>
    <property type="molecule type" value="Genomic_DNA"/>
</dbReference>
<dbReference type="Pfam" id="PF13561">
    <property type="entry name" value="adh_short_C2"/>
    <property type="match status" value="1"/>
</dbReference>
<organism evidence="4 5">
    <name type="scientific">Thermoflavimicrobium daqui</name>
    <dbReference type="NCBI Taxonomy" id="2137476"/>
    <lineage>
        <taxon>Bacteria</taxon>
        <taxon>Bacillati</taxon>
        <taxon>Bacillota</taxon>
        <taxon>Bacilli</taxon>
        <taxon>Bacillales</taxon>
        <taxon>Thermoactinomycetaceae</taxon>
        <taxon>Thermoflavimicrobium</taxon>
    </lineage>
</organism>
<dbReference type="PRINTS" id="PR00080">
    <property type="entry name" value="SDRFAMILY"/>
</dbReference>
<evidence type="ECO:0000259" key="3">
    <source>
        <dbReference type="SMART" id="SM00822"/>
    </source>
</evidence>
<dbReference type="NCBIfam" id="NF047420">
    <property type="entry name" value="EF_P_mod_YmfI"/>
    <property type="match status" value="1"/>
</dbReference>
<evidence type="ECO:0000256" key="2">
    <source>
        <dbReference type="ARBA" id="ARBA00023002"/>
    </source>
</evidence>
<dbReference type="PROSITE" id="PS00061">
    <property type="entry name" value="ADH_SHORT"/>
    <property type="match status" value="1"/>
</dbReference>
<name>A0A364K849_9BACL</name>
<keyword evidence="2" id="KW-0560">Oxidoreductase</keyword>
<dbReference type="Proteomes" id="UP000251213">
    <property type="component" value="Unassembled WGS sequence"/>
</dbReference>
<gene>
    <name evidence="4" type="ORF">DL897_05105</name>
</gene>
<dbReference type="InterPro" id="IPR020904">
    <property type="entry name" value="Sc_DH/Rdtase_CS"/>
</dbReference>
<dbReference type="GO" id="GO:0032787">
    <property type="term" value="P:monocarboxylic acid metabolic process"/>
    <property type="evidence" value="ECO:0007669"/>
    <property type="project" value="UniProtKB-ARBA"/>
</dbReference>
<dbReference type="AlphaFoldDB" id="A0A364K849"/>
<protein>
    <submittedName>
        <fullName evidence="4">3-oxoacyl-ACP reductase</fullName>
    </submittedName>
</protein>
<comment type="similarity">
    <text evidence="1">Belongs to the short-chain dehydrogenases/reductases (SDR) family.</text>
</comment>
<reference evidence="4 5" key="2">
    <citation type="submission" date="2018-06" db="EMBL/GenBank/DDBJ databases">
        <authorList>
            <person name="Zhirakovskaya E."/>
        </authorList>
    </citation>
    <scope>NUCLEOTIDE SEQUENCE [LARGE SCALE GENOMIC DNA]</scope>
    <source>
        <strain evidence="4 5">FBKL4.011</strain>
    </source>
</reference>
<dbReference type="SUPFAM" id="SSF51735">
    <property type="entry name" value="NAD(P)-binding Rossmann-fold domains"/>
    <property type="match status" value="1"/>
</dbReference>
<dbReference type="PANTHER" id="PTHR42879">
    <property type="entry name" value="3-OXOACYL-(ACYL-CARRIER-PROTEIN) REDUCTASE"/>
    <property type="match status" value="1"/>
</dbReference>
<dbReference type="GO" id="GO:0016491">
    <property type="term" value="F:oxidoreductase activity"/>
    <property type="evidence" value="ECO:0007669"/>
    <property type="project" value="UniProtKB-KW"/>
</dbReference>
<comment type="caution">
    <text evidence="4">The sequence shown here is derived from an EMBL/GenBank/DDBJ whole genome shotgun (WGS) entry which is preliminary data.</text>
</comment>
<reference evidence="4 5" key="1">
    <citation type="submission" date="2018-06" db="EMBL/GenBank/DDBJ databases">
        <title>Thermoflavimicrobium daqus sp. nov., a thermophilic microbe isolated from Moutai-flavour Daqu.</title>
        <authorList>
            <person name="Wang X."/>
            <person name="Zhou H."/>
        </authorList>
    </citation>
    <scope>NUCLEOTIDE SEQUENCE [LARGE SCALE GENOMIC DNA]</scope>
    <source>
        <strain evidence="4 5">FBKL4.011</strain>
    </source>
</reference>
<dbReference type="PANTHER" id="PTHR42879:SF2">
    <property type="entry name" value="3-OXOACYL-[ACYL-CARRIER-PROTEIN] REDUCTASE FABG"/>
    <property type="match status" value="1"/>
</dbReference>
<dbReference type="FunFam" id="3.40.50.720:FF:000173">
    <property type="entry name" value="3-oxoacyl-[acyl-carrier protein] reductase"/>
    <property type="match status" value="1"/>
</dbReference>
<feature type="domain" description="Ketoreductase" evidence="3">
    <location>
        <begin position="7"/>
        <end position="187"/>
    </location>
</feature>
<dbReference type="InterPro" id="IPR036291">
    <property type="entry name" value="NAD(P)-bd_dom_sf"/>
</dbReference>
<dbReference type="RefSeq" id="WP_113658055.1">
    <property type="nucleotide sequence ID" value="NZ_KZ845664.1"/>
</dbReference>
<keyword evidence="5" id="KW-1185">Reference proteome</keyword>
<dbReference type="OrthoDB" id="9803333at2"/>
<dbReference type="PRINTS" id="PR00081">
    <property type="entry name" value="GDHRDH"/>
</dbReference>
<accession>A0A364K849</accession>
<dbReference type="InterPro" id="IPR057326">
    <property type="entry name" value="KR_dom"/>
</dbReference>
<dbReference type="InterPro" id="IPR002347">
    <property type="entry name" value="SDR_fam"/>
</dbReference>
<evidence type="ECO:0000313" key="5">
    <source>
        <dbReference type="Proteomes" id="UP000251213"/>
    </source>
</evidence>
<sequence>MKLLQGQTAWITGGNRGIGAGIAIALAEAGANLAIGFREQAEQAEKIVTMCQELGVQAIPVQMDVKDFTAMHEAYQSVRFNLGEPSILIHSAGISQIGLFQDMTQQHYEEVMDVHVRGAFHLIQFGLPSLLKRKSGRIILLSSIWGETGGAEEVLYSAAKGALNGMAKALAKELAPSGITVNAVAPGAIHTQMLNQQLTKDEQYELAKEIPMGRLGTAEEVGSLVRYLCLPEAGYITGQVIHVNGGWHT</sequence>
<dbReference type="Gene3D" id="3.40.50.720">
    <property type="entry name" value="NAD(P)-binding Rossmann-like Domain"/>
    <property type="match status" value="1"/>
</dbReference>
<dbReference type="SMART" id="SM00822">
    <property type="entry name" value="PKS_KR"/>
    <property type="match status" value="1"/>
</dbReference>
<dbReference type="InterPro" id="IPR050259">
    <property type="entry name" value="SDR"/>
</dbReference>
<evidence type="ECO:0000313" key="4">
    <source>
        <dbReference type="EMBL" id="RAL26370.1"/>
    </source>
</evidence>